<reference evidence="3 4" key="1">
    <citation type="journal article" date="2016" name="Nat. Commun.">
        <title>Thousands of microbial genomes shed light on interconnected biogeochemical processes in an aquifer system.</title>
        <authorList>
            <person name="Anantharaman K."/>
            <person name="Brown C.T."/>
            <person name="Hug L.A."/>
            <person name="Sharon I."/>
            <person name="Castelle C.J."/>
            <person name="Probst A.J."/>
            <person name="Thomas B.C."/>
            <person name="Singh A."/>
            <person name="Wilkins M.J."/>
            <person name="Karaoz U."/>
            <person name="Brodie E.L."/>
            <person name="Williams K.H."/>
            <person name="Hubbard S.S."/>
            <person name="Banfield J.F."/>
        </authorList>
    </citation>
    <scope>NUCLEOTIDE SEQUENCE [LARGE SCALE GENOMIC DNA]</scope>
</reference>
<dbReference type="Pfam" id="PF00990">
    <property type="entry name" value="GGDEF"/>
    <property type="match status" value="1"/>
</dbReference>
<dbReference type="InterPro" id="IPR043128">
    <property type="entry name" value="Rev_trsase/Diguanyl_cyclase"/>
</dbReference>
<evidence type="ECO:0000313" key="3">
    <source>
        <dbReference type="EMBL" id="OGD95744.1"/>
    </source>
</evidence>
<evidence type="ECO:0000313" key="4">
    <source>
        <dbReference type="Proteomes" id="UP000176666"/>
    </source>
</evidence>
<dbReference type="PANTHER" id="PTHR45138">
    <property type="entry name" value="REGULATORY COMPONENTS OF SENSORY TRANSDUCTION SYSTEM"/>
    <property type="match status" value="1"/>
</dbReference>
<dbReference type="PROSITE" id="PS50887">
    <property type="entry name" value="GGDEF"/>
    <property type="match status" value="1"/>
</dbReference>
<dbReference type="SMART" id="SM00267">
    <property type="entry name" value="GGDEF"/>
    <property type="match status" value="1"/>
</dbReference>
<dbReference type="InterPro" id="IPR029787">
    <property type="entry name" value="Nucleotide_cyclase"/>
</dbReference>
<dbReference type="InterPro" id="IPR050469">
    <property type="entry name" value="Diguanylate_Cyclase"/>
</dbReference>
<dbReference type="InterPro" id="IPR000160">
    <property type="entry name" value="GGDEF_dom"/>
</dbReference>
<dbReference type="EMBL" id="MFBJ01000047">
    <property type="protein sequence ID" value="OGD95744.1"/>
    <property type="molecule type" value="Genomic_DNA"/>
</dbReference>
<feature type="domain" description="GGDEF" evidence="2">
    <location>
        <begin position="112"/>
        <end position="246"/>
    </location>
</feature>
<dbReference type="Gene3D" id="3.30.70.270">
    <property type="match status" value="1"/>
</dbReference>
<dbReference type="PANTHER" id="PTHR45138:SF9">
    <property type="entry name" value="DIGUANYLATE CYCLASE DGCM-RELATED"/>
    <property type="match status" value="1"/>
</dbReference>
<accession>A0A1F5GV88</accession>
<dbReference type="Proteomes" id="UP000176666">
    <property type="component" value="Unassembled WGS sequence"/>
</dbReference>
<comment type="caution">
    <text evidence="3">The sequence shown here is derived from an EMBL/GenBank/DDBJ whole genome shotgun (WGS) entry which is preliminary data.</text>
</comment>
<evidence type="ECO:0000259" key="2">
    <source>
        <dbReference type="PROSITE" id="PS50887"/>
    </source>
</evidence>
<protein>
    <recommendedName>
        <fullName evidence="2">GGDEF domain-containing protein</fullName>
    </recommendedName>
</protein>
<sequence>MIDSSEIPEKHEPCASTANEKPLTERELRNIRLEAIKRWQRVGIRLVLEGKVDPEEFANDNARTILVKETLLERAKSRQIKAKIAAETDSLTNLANRAAFDRRYKELINKKSLFGLLIVDVNGLKEINDNQGHKAGDTAIYQTGFTLNSGLRLLRKEPDNDLVARYGGDEFVILLPNVVNAVNLENIANKLRSKFQSKDENAPPTISIGGGVYQGDMDPESFFNLVDAAQYQAKQAGRKGEIRESRVVINGTQKT</sequence>
<feature type="region of interest" description="Disordered" evidence="1">
    <location>
        <begin position="1"/>
        <end position="21"/>
    </location>
</feature>
<dbReference type="AlphaFoldDB" id="A0A1F5GV88"/>
<dbReference type="NCBIfam" id="TIGR00254">
    <property type="entry name" value="GGDEF"/>
    <property type="match status" value="1"/>
</dbReference>
<organism evidence="3 4">
    <name type="scientific">Candidatus Curtissbacteria bacterium RIFCSPHIGHO2_12_FULL_38_9b</name>
    <dbReference type="NCBI Taxonomy" id="1797720"/>
    <lineage>
        <taxon>Bacteria</taxon>
        <taxon>Candidatus Curtissiibacteriota</taxon>
    </lineage>
</organism>
<evidence type="ECO:0000256" key="1">
    <source>
        <dbReference type="SAM" id="MobiDB-lite"/>
    </source>
</evidence>
<proteinExistence type="predicted"/>
<name>A0A1F5GV88_9BACT</name>
<dbReference type="GO" id="GO:0052621">
    <property type="term" value="F:diguanylate cyclase activity"/>
    <property type="evidence" value="ECO:0007669"/>
    <property type="project" value="TreeGrafter"/>
</dbReference>
<gene>
    <name evidence="3" type="ORF">A3F02_01405</name>
</gene>
<dbReference type="CDD" id="cd01949">
    <property type="entry name" value="GGDEF"/>
    <property type="match status" value="1"/>
</dbReference>
<dbReference type="SUPFAM" id="SSF55073">
    <property type="entry name" value="Nucleotide cyclase"/>
    <property type="match status" value="1"/>
</dbReference>